<sequence length="70" mass="7773">MTRRSTRFVHAGKYAAEVEIDTIPDDGAWGPYFSMDDALKLDRVRSALKRGDIAAASRDARVFELMPLSG</sequence>
<proteinExistence type="predicted"/>
<reference evidence="1" key="1">
    <citation type="submission" date="2021-04" db="EMBL/GenBank/DDBJ databases">
        <title>Pseudaminobacter soli sp. nov., isolated from paddy soil contaminated by heavy metals.</title>
        <authorList>
            <person name="Zhang K."/>
        </authorList>
    </citation>
    <scope>NUCLEOTIDE SEQUENCE</scope>
    <source>
        <strain evidence="1">19-2017</strain>
    </source>
</reference>
<dbReference type="EMBL" id="JAGWCR010000001">
    <property type="protein sequence ID" value="MBS3647447.1"/>
    <property type="molecule type" value="Genomic_DNA"/>
</dbReference>
<evidence type="ECO:0000313" key="1">
    <source>
        <dbReference type="EMBL" id="MBS3647447.1"/>
    </source>
</evidence>
<gene>
    <name evidence="1" type="ORF">KEU06_02260</name>
</gene>
<dbReference type="AlphaFoldDB" id="A0A942I1A2"/>
<evidence type="ECO:0000313" key="2">
    <source>
        <dbReference type="Proteomes" id="UP000680348"/>
    </source>
</evidence>
<keyword evidence="2" id="KW-1185">Reference proteome</keyword>
<protein>
    <submittedName>
        <fullName evidence="1">Uncharacterized protein</fullName>
    </submittedName>
</protein>
<name>A0A942I1A2_9HYPH</name>
<accession>A0A942I1A2</accession>
<dbReference type="RefSeq" id="WP_188252980.1">
    <property type="nucleotide sequence ID" value="NZ_JABVCF010000001.1"/>
</dbReference>
<organism evidence="1 2">
    <name type="scientific">Pseudaminobacter soli</name>
    <name type="common">ex Zhang et al. 2022</name>
    <dbReference type="NCBI Taxonomy" id="2831468"/>
    <lineage>
        <taxon>Bacteria</taxon>
        <taxon>Pseudomonadati</taxon>
        <taxon>Pseudomonadota</taxon>
        <taxon>Alphaproteobacteria</taxon>
        <taxon>Hyphomicrobiales</taxon>
        <taxon>Phyllobacteriaceae</taxon>
        <taxon>Pseudaminobacter</taxon>
    </lineage>
</organism>
<comment type="caution">
    <text evidence="1">The sequence shown here is derived from an EMBL/GenBank/DDBJ whole genome shotgun (WGS) entry which is preliminary data.</text>
</comment>
<dbReference type="Proteomes" id="UP000680348">
    <property type="component" value="Unassembled WGS sequence"/>
</dbReference>